<dbReference type="Gene3D" id="2.40.50.700">
    <property type="match status" value="1"/>
</dbReference>
<evidence type="ECO:0000313" key="17">
    <source>
        <dbReference type="Proteomes" id="UP000014500"/>
    </source>
</evidence>
<evidence type="ECO:0000256" key="14">
    <source>
        <dbReference type="RuleBase" id="RU003901"/>
    </source>
</evidence>
<keyword evidence="7" id="KW-0963">Cytoplasm</keyword>
<dbReference type="CDD" id="cd09862">
    <property type="entry name" value="PIN_Rrp44-like"/>
    <property type="match status" value="1"/>
</dbReference>
<keyword evidence="9" id="KW-0378">Hydrolase</keyword>
<evidence type="ECO:0000256" key="6">
    <source>
        <dbReference type="ARBA" id="ARBA00016366"/>
    </source>
</evidence>
<dbReference type="Proteomes" id="UP000014500">
    <property type="component" value="Unassembled WGS sequence"/>
</dbReference>
<evidence type="ECO:0000313" key="16">
    <source>
        <dbReference type="EnsemblMetazoa" id="SMAR005627-PA"/>
    </source>
</evidence>
<dbReference type="InterPro" id="IPR050180">
    <property type="entry name" value="RNR_Ribonuclease"/>
</dbReference>
<dbReference type="Gene3D" id="2.40.50.690">
    <property type="match status" value="1"/>
</dbReference>
<evidence type="ECO:0000256" key="2">
    <source>
        <dbReference type="ARBA" id="ARBA00001946"/>
    </source>
</evidence>
<reference evidence="16" key="2">
    <citation type="submission" date="2015-02" db="UniProtKB">
        <authorList>
            <consortium name="EnsemblMetazoa"/>
        </authorList>
    </citation>
    <scope>IDENTIFICATION</scope>
</reference>
<dbReference type="Pfam" id="PF17849">
    <property type="entry name" value="OB_Dis3"/>
    <property type="match status" value="1"/>
</dbReference>
<dbReference type="Pfam" id="PF00773">
    <property type="entry name" value="RNB"/>
    <property type="match status" value="1"/>
</dbReference>
<dbReference type="GO" id="GO:0006402">
    <property type="term" value="P:mRNA catabolic process"/>
    <property type="evidence" value="ECO:0007669"/>
    <property type="project" value="TreeGrafter"/>
</dbReference>
<dbReference type="InterPro" id="IPR041505">
    <property type="entry name" value="Dis3_CSD2"/>
</dbReference>
<dbReference type="InterPro" id="IPR033771">
    <property type="entry name" value="Rrp44_CSD1"/>
</dbReference>
<keyword evidence="8" id="KW-0540">Nuclease</keyword>
<comment type="catalytic activity">
    <reaction evidence="1">
        <text>Exonucleolytic cleavage in the 3'- to 5'-direction to yield nucleoside 5'-phosphates.</text>
        <dbReference type="EC" id="3.1.13.1"/>
    </reaction>
</comment>
<evidence type="ECO:0000256" key="4">
    <source>
        <dbReference type="ARBA" id="ARBA00005785"/>
    </source>
</evidence>
<dbReference type="Pfam" id="PF17216">
    <property type="entry name" value="Rrp44_CSD1"/>
    <property type="match status" value="1"/>
</dbReference>
<keyword evidence="10" id="KW-0271">Exosome</keyword>
<dbReference type="InterPro" id="IPR001900">
    <property type="entry name" value="RNase_II/R"/>
</dbReference>
<name>T1IWQ4_STRMM</name>
<evidence type="ECO:0000256" key="10">
    <source>
        <dbReference type="ARBA" id="ARBA00022835"/>
    </source>
</evidence>
<evidence type="ECO:0000256" key="11">
    <source>
        <dbReference type="ARBA" id="ARBA00022839"/>
    </source>
</evidence>
<comment type="subcellular location">
    <subcellularLocation>
        <location evidence="3">Cytoplasm</location>
    </subcellularLocation>
</comment>
<protein>
    <recommendedName>
        <fullName evidence="6">DIS3-like exonuclease 1</fullName>
        <ecNumber evidence="5">3.1.13.1</ecNumber>
    </recommendedName>
</protein>
<feature type="domain" description="RNB" evidence="15">
    <location>
        <begin position="474"/>
        <end position="834"/>
    </location>
</feature>
<dbReference type="SMART" id="SM00955">
    <property type="entry name" value="RNB"/>
    <property type="match status" value="1"/>
</dbReference>
<dbReference type="Gene3D" id="3.40.50.1010">
    <property type="entry name" value="5'-nuclease"/>
    <property type="match status" value="1"/>
</dbReference>
<organism evidence="16 17">
    <name type="scientific">Strigamia maritima</name>
    <name type="common">European centipede</name>
    <name type="synonym">Geophilus maritimus</name>
    <dbReference type="NCBI Taxonomy" id="126957"/>
    <lineage>
        <taxon>Eukaryota</taxon>
        <taxon>Metazoa</taxon>
        <taxon>Ecdysozoa</taxon>
        <taxon>Arthropoda</taxon>
        <taxon>Myriapoda</taxon>
        <taxon>Chilopoda</taxon>
        <taxon>Pleurostigmophora</taxon>
        <taxon>Geophilomorpha</taxon>
        <taxon>Linotaeniidae</taxon>
        <taxon>Strigamia</taxon>
    </lineage>
</organism>
<evidence type="ECO:0000256" key="5">
    <source>
        <dbReference type="ARBA" id="ARBA00012163"/>
    </source>
</evidence>
<dbReference type="HOGENOM" id="CLU_002333_5_0_1"/>
<dbReference type="FunFam" id="2.40.50.700:FF:000004">
    <property type="entry name" value="Exosome complex exonuclease RRP44 homolog A"/>
    <property type="match status" value="1"/>
</dbReference>
<evidence type="ECO:0000256" key="13">
    <source>
        <dbReference type="ARBA" id="ARBA00022884"/>
    </source>
</evidence>
<dbReference type="OMA" id="VIRIDGW"/>
<dbReference type="PhylomeDB" id="T1IWQ4"/>
<dbReference type="GO" id="GO:0016075">
    <property type="term" value="P:rRNA catabolic process"/>
    <property type="evidence" value="ECO:0007669"/>
    <property type="project" value="TreeGrafter"/>
</dbReference>
<dbReference type="PANTHER" id="PTHR23355:SF30">
    <property type="entry name" value="DIS3-LIKE EXONUCLEASE 1"/>
    <property type="match status" value="1"/>
</dbReference>
<evidence type="ECO:0000259" key="15">
    <source>
        <dbReference type="SMART" id="SM00955"/>
    </source>
</evidence>
<dbReference type="PROSITE" id="PS01175">
    <property type="entry name" value="RIBONUCLEASE_II"/>
    <property type="match status" value="1"/>
</dbReference>
<dbReference type="GO" id="GO:0010467">
    <property type="term" value="P:gene expression"/>
    <property type="evidence" value="ECO:0007669"/>
    <property type="project" value="UniProtKB-ARBA"/>
</dbReference>
<sequence>MLGINFSSDKTNRSTENVVTKADRQVIITSGRLKSKVILREQYLRKDIPCQCILCPEQCKNDEKTAILSADNTHYLIPCFDVVGKYLEILEYNDLVGILFLQTVVTKCLSEFGKRHYNRICSKIRDKNNKCIYFPNEFSFFTFKHRNPNESCSHWQTRNIYSAAVWYYKHLGGNMPIVLVTENEQTINEYQNKSVEVFVLSLGNYLTTFWPNLTAVHELYFSLNASLTDNLDSKNDEKEYVEYLPQEILQNGISTGKYHQGKLRVNKHHAHLEAFLSISSSDSKSKVSDILIPGMKNRNRAIHGDVVVVELLPRTEWKGKIQTLNEGIKEKDNGESTQLTESKPSGKVVGILQQYWRNYVATVPNDANCASRRPGDSVLVIPYDYRIPKIRIFTRQIDTLINQRIIVRIDSWKVSSQYPNGHFVQILGPVDNLDTETTVLLVENGISTSPFSNGVMAEMLSEDWKITESEIEERRDLRESHLIFSIDPKGSEDVDDALSIKYLPNGNWELGVHIADVTHYVIPESLTDLEARSRSTTVYLADRRFDMLPRILNSNICSLLGNVDRCAVSVLWEIDSKYEVRGVEFDRSVIKSAYQLTYEVAEEIVNKKKYQNLEGVITEFSNLNEKEKEKKYSALRKSLLKLTDISRNLKLRRLNAGALELESIEVQFVFKQTNEIDGDEGVVANVYRKQSLEVHETVAECMILANSWVAKTIFERFPRQALLRRHPPARQEHFKDLIQCADVKGFRIDTSTNKSLANSLNQSLDREDQIVNNLLRQLATQAMSSAEYFSSGESDKPSFSHYGLALEFYTHFTSPIRRYADVLVHRLLLACIDKNEQKTHLMSSSDLKEVCQHINTKHKVNIYPNAAQDIQKSSQHLFQTLFFLNTNDDEHTLVDAVIFSIRPNGVLVYISRYGIKGPVYLKNRENQVAFVVNKSVEWIPGCLENETSSITIKTNLEPQKYKLFDHITVRICVVPSHTHAHSFRLDLISNCPLATDFKRGQDAKLPCNVPTKCEQVKY</sequence>
<evidence type="ECO:0000256" key="1">
    <source>
        <dbReference type="ARBA" id="ARBA00001849"/>
    </source>
</evidence>
<evidence type="ECO:0000256" key="12">
    <source>
        <dbReference type="ARBA" id="ARBA00022842"/>
    </source>
</evidence>
<dbReference type="PANTHER" id="PTHR23355">
    <property type="entry name" value="RIBONUCLEASE"/>
    <property type="match status" value="1"/>
</dbReference>
<dbReference type="EC" id="3.1.13.1" evidence="5"/>
<comment type="cofactor">
    <cofactor evidence="2">
        <name>Mg(2+)</name>
        <dbReference type="ChEBI" id="CHEBI:18420"/>
    </cofactor>
</comment>
<evidence type="ECO:0000256" key="8">
    <source>
        <dbReference type="ARBA" id="ARBA00022722"/>
    </source>
</evidence>
<proteinExistence type="inferred from homology"/>
<keyword evidence="13" id="KW-0694">RNA-binding</keyword>
<dbReference type="GO" id="GO:0003723">
    <property type="term" value="F:RNA binding"/>
    <property type="evidence" value="ECO:0007669"/>
    <property type="project" value="UniProtKB-KW"/>
</dbReference>
<dbReference type="EMBL" id="JH431628">
    <property type="status" value="NOT_ANNOTATED_CDS"/>
    <property type="molecule type" value="Genomic_DNA"/>
</dbReference>
<keyword evidence="17" id="KW-1185">Reference proteome</keyword>
<dbReference type="AlphaFoldDB" id="T1IWQ4"/>
<dbReference type="GO" id="GO:0000177">
    <property type="term" value="C:cytoplasmic exosome (RNase complex)"/>
    <property type="evidence" value="ECO:0007669"/>
    <property type="project" value="TreeGrafter"/>
</dbReference>
<dbReference type="FunFam" id="3.40.50.1010:FF:000021">
    <property type="entry name" value="DIS3-like exonuclease 1 isoform X1"/>
    <property type="match status" value="1"/>
</dbReference>
<dbReference type="STRING" id="126957.T1IWQ4"/>
<dbReference type="Gene3D" id="2.40.50.140">
    <property type="entry name" value="Nucleic acid-binding proteins"/>
    <property type="match status" value="1"/>
</dbReference>
<keyword evidence="11" id="KW-0269">Exonuclease</keyword>
<evidence type="ECO:0000256" key="3">
    <source>
        <dbReference type="ARBA" id="ARBA00004496"/>
    </source>
</evidence>
<dbReference type="GO" id="GO:0008859">
    <property type="term" value="F:exoribonuclease II activity"/>
    <property type="evidence" value="ECO:0007669"/>
    <property type="project" value="UniProtKB-EC"/>
</dbReference>
<dbReference type="eggNOG" id="KOG2102">
    <property type="taxonomic scope" value="Eukaryota"/>
</dbReference>
<reference evidence="17" key="1">
    <citation type="submission" date="2011-05" db="EMBL/GenBank/DDBJ databases">
        <authorList>
            <person name="Richards S.R."/>
            <person name="Qu J."/>
            <person name="Jiang H."/>
            <person name="Jhangiani S.N."/>
            <person name="Agravi P."/>
            <person name="Goodspeed R."/>
            <person name="Gross S."/>
            <person name="Mandapat C."/>
            <person name="Jackson L."/>
            <person name="Mathew T."/>
            <person name="Pu L."/>
            <person name="Thornton R."/>
            <person name="Saada N."/>
            <person name="Wilczek-Boney K.B."/>
            <person name="Lee S."/>
            <person name="Kovar C."/>
            <person name="Wu Y."/>
            <person name="Scherer S.E."/>
            <person name="Worley K.C."/>
            <person name="Muzny D.M."/>
            <person name="Gibbs R."/>
        </authorList>
    </citation>
    <scope>NUCLEOTIDE SEQUENCE</scope>
    <source>
        <strain evidence="17">Brora</strain>
    </source>
</reference>
<evidence type="ECO:0000256" key="7">
    <source>
        <dbReference type="ARBA" id="ARBA00022490"/>
    </source>
</evidence>
<dbReference type="GO" id="GO:0019899">
    <property type="term" value="F:enzyme binding"/>
    <property type="evidence" value="ECO:0007669"/>
    <property type="project" value="UniProtKB-ARBA"/>
</dbReference>
<dbReference type="InterPro" id="IPR022966">
    <property type="entry name" value="RNase_II/R_CS"/>
</dbReference>
<comment type="similarity">
    <text evidence="4 14">Belongs to the RNR ribonuclease family.</text>
</comment>
<accession>T1IWQ4</accession>
<dbReference type="InterPro" id="IPR012340">
    <property type="entry name" value="NA-bd_OB-fold"/>
</dbReference>
<dbReference type="SUPFAM" id="SSF50249">
    <property type="entry name" value="Nucleic acid-binding proteins"/>
    <property type="match status" value="3"/>
</dbReference>
<dbReference type="EnsemblMetazoa" id="SMAR005627-RA">
    <property type="protein sequence ID" value="SMAR005627-PA"/>
    <property type="gene ID" value="SMAR005627"/>
</dbReference>
<keyword evidence="12" id="KW-0460">Magnesium</keyword>
<evidence type="ECO:0000256" key="9">
    <source>
        <dbReference type="ARBA" id="ARBA00022801"/>
    </source>
</evidence>